<dbReference type="NCBIfam" id="NF042415">
    <property type="entry name" value="STY0301_fam"/>
    <property type="match status" value="1"/>
</dbReference>
<dbReference type="RefSeq" id="WP_111879234.1">
    <property type="nucleotide sequence ID" value="NZ_CBCSGC010000146.1"/>
</dbReference>
<dbReference type="EMBL" id="QLTA01000035">
    <property type="protein sequence ID" value="RAR77698.1"/>
    <property type="molecule type" value="Genomic_DNA"/>
</dbReference>
<sequence length="153" mass="15677">MTIACPPLSRRVLAALALAAAGAPGMASAASTTLECPATVRLSSPRAEASGLPAGTEISLSQKALPLSGANVFDGPPAQEAALIPQSDKPGKAGSTATWTFEGDYPQGKFVSCDYAGGTVRVAQRVDDAAKRCTATTRTSKNPPRLQARFQCD</sequence>
<proteinExistence type="predicted"/>
<evidence type="ECO:0000313" key="4">
    <source>
        <dbReference type="Proteomes" id="UP000248856"/>
    </source>
</evidence>
<evidence type="ECO:0000256" key="1">
    <source>
        <dbReference type="SAM" id="MobiDB-lite"/>
    </source>
</evidence>
<gene>
    <name evidence="3" type="ORF">AX018_103536</name>
</gene>
<organism evidence="3 4">
    <name type="scientific">Paracidovorax anthurii</name>
    <dbReference type="NCBI Taxonomy" id="78229"/>
    <lineage>
        <taxon>Bacteria</taxon>
        <taxon>Pseudomonadati</taxon>
        <taxon>Pseudomonadota</taxon>
        <taxon>Betaproteobacteria</taxon>
        <taxon>Burkholderiales</taxon>
        <taxon>Comamonadaceae</taxon>
        <taxon>Paracidovorax</taxon>
    </lineage>
</organism>
<accession>A0A328YUP4</accession>
<reference evidence="3 4" key="1">
    <citation type="submission" date="2018-06" db="EMBL/GenBank/DDBJ databases">
        <title>Genomic Encyclopedia of Archaeal and Bacterial Type Strains, Phase II (KMG-II): from individual species to whole genera.</title>
        <authorList>
            <person name="Goeker M."/>
        </authorList>
    </citation>
    <scope>NUCLEOTIDE SEQUENCE [LARGE SCALE GENOMIC DNA]</scope>
    <source>
        <strain evidence="3 4">CFPB 3232</strain>
    </source>
</reference>
<comment type="caution">
    <text evidence="3">The sequence shown here is derived from an EMBL/GenBank/DDBJ whole genome shotgun (WGS) entry which is preliminary data.</text>
</comment>
<dbReference type="InterPro" id="IPR049973">
    <property type="entry name" value="STY0301-like"/>
</dbReference>
<dbReference type="OrthoDB" id="8812558at2"/>
<feature type="chain" id="PRO_5016467188" description="Ig-like domain-containing protein" evidence="2">
    <location>
        <begin position="30"/>
        <end position="153"/>
    </location>
</feature>
<dbReference type="AlphaFoldDB" id="A0A328YUP4"/>
<feature type="signal peptide" evidence="2">
    <location>
        <begin position="1"/>
        <end position="29"/>
    </location>
</feature>
<evidence type="ECO:0000256" key="2">
    <source>
        <dbReference type="SAM" id="SignalP"/>
    </source>
</evidence>
<feature type="region of interest" description="Disordered" evidence="1">
    <location>
        <begin position="133"/>
        <end position="153"/>
    </location>
</feature>
<name>A0A328YUP4_9BURK</name>
<protein>
    <recommendedName>
        <fullName evidence="5">Ig-like domain-containing protein</fullName>
    </recommendedName>
</protein>
<evidence type="ECO:0000313" key="3">
    <source>
        <dbReference type="EMBL" id="RAR77698.1"/>
    </source>
</evidence>
<evidence type="ECO:0008006" key="5">
    <source>
        <dbReference type="Google" id="ProtNLM"/>
    </source>
</evidence>
<keyword evidence="2" id="KW-0732">Signal</keyword>
<keyword evidence="4" id="KW-1185">Reference proteome</keyword>
<dbReference type="Proteomes" id="UP000248856">
    <property type="component" value="Unassembled WGS sequence"/>
</dbReference>